<feature type="domain" description="Multidrug resistance protein MdtA-like barrel-sandwich hybrid" evidence="7">
    <location>
        <begin position="62"/>
        <end position="217"/>
    </location>
</feature>
<name>A0ABS8C9U7_9BURK</name>
<dbReference type="NCBIfam" id="TIGR01730">
    <property type="entry name" value="RND_mfp"/>
    <property type="match status" value="1"/>
</dbReference>
<evidence type="ECO:0000256" key="3">
    <source>
        <dbReference type="ARBA" id="ARBA00022448"/>
    </source>
</evidence>
<comment type="caution">
    <text evidence="10">The sequence shown here is derived from an EMBL/GenBank/DDBJ whole genome shotgun (WGS) entry which is preliminary data.</text>
</comment>
<keyword evidence="11" id="KW-1185">Reference proteome</keyword>
<evidence type="ECO:0000313" key="10">
    <source>
        <dbReference type="EMBL" id="MCB5362773.1"/>
    </source>
</evidence>
<dbReference type="InterPro" id="IPR058624">
    <property type="entry name" value="MdtA-like_HH"/>
</dbReference>
<feature type="domain" description="YknX-like beta-barrel" evidence="9">
    <location>
        <begin position="225"/>
        <end position="314"/>
    </location>
</feature>
<evidence type="ECO:0000313" key="11">
    <source>
        <dbReference type="Proteomes" id="UP000776983"/>
    </source>
</evidence>
<dbReference type="EMBL" id="JACDXW010000001">
    <property type="protein sequence ID" value="MCB5362773.1"/>
    <property type="molecule type" value="Genomic_DNA"/>
</dbReference>
<evidence type="ECO:0000259" key="9">
    <source>
        <dbReference type="Pfam" id="PF25990"/>
    </source>
</evidence>
<keyword evidence="3" id="KW-0813">Transport</keyword>
<dbReference type="PANTHER" id="PTHR30469">
    <property type="entry name" value="MULTIDRUG RESISTANCE PROTEIN MDTA"/>
    <property type="match status" value="1"/>
</dbReference>
<dbReference type="RefSeq" id="WP_226952996.1">
    <property type="nucleotide sequence ID" value="NZ_JACDXW010000001.1"/>
</dbReference>
<dbReference type="SUPFAM" id="SSF111369">
    <property type="entry name" value="HlyD-like secretion proteins"/>
    <property type="match status" value="1"/>
</dbReference>
<feature type="region of interest" description="Disordered" evidence="5">
    <location>
        <begin position="378"/>
        <end position="407"/>
    </location>
</feature>
<sequence>MKPTRKRVLRYLLTAIVIIGAAFAVKTLFFASEAAPAPVTTEAMRGDIESTVLATGTLEAYRLVSVGAQVSGQLKTLKVDLGDVVKQDDLLAEIDSTTQQNTIRNAEAQLLTAQAQRQAQAAALKQAQLTYQRQKELLAIDATSRQDFEAAEASLATIRAQMEASDAGIAQSKIAVDTARVNLGYTQIQAPMDGTVVALIAQEGQTLNANQTAPTILKLAQLDKLTVKAQISEGDVVRVKPGQQVYFTILGEPDKRYYATLRSVEPAPESIQSESSANSASGTSSSSAVYYNGRFDVDNPDGTLRISMTAQVHIVLDSAKEAVLVPSTAVRLAPGGKNGTVRVMKADGQIEPRRVQVGIDNNIMAQIVSGLEAGERVVTGSGAGPSGAPGQANRPRTPSGPSMMRMR</sequence>
<keyword evidence="4" id="KW-0175">Coiled coil</keyword>
<accession>A0ABS8C9U7</accession>
<gene>
    <name evidence="10" type="ORF">H0484_03255</name>
</gene>
<evidence type="ECO:0000259" key="8">
    <source>
        <dbReference type="Pfam" id="PF25967"/>
    </source>
</evidence>
<proteinExistence type="inferred from homology"/>
<organism evidence="10 11">
    <name type="scientific">Mesopusillimonas faecipullorum</name>
    <dbReference type="NCBI Taxonomy" id="2755040"/>
    <lineage>
        <taxon>Bacteria</taxon>
        <taxon>Pseudomonadati</taxon>
        <taxon>Pseudomonadota</taxon>
        <taxon>Betaproteobacteria</taxon>
        <taxon>Burkholderiales</taxon>
        <taxon>Alcaligenaceae</taxon>
        <taxon>Mesopusillimonas</taxon>
    </lineage>
</organism>
<dbReference type="PANTHER" id="PTHR30469:SF33">
    <property type="entry name" value="SLR1207 PROTEIN"/>
    <property type="match status" value="1"/>
</dbReference>
<evidence type="ECO:0000256" key="4">
    <source>
        <dbReference type="ARBA" id="ARBA00023054"/>
    </source>
</evidence>
<dbReference type="Pfam" id="PF25917">
    <property type="entry name" value="BSH_RND"/>
    <property type="match status" value="1"/>
</dbReference>
<feature type="domain" description="Multidrug resistance protein MdtA-like C-terminal permuted SH3" evidence="8">
    <location>
        <begin position="322"/>
        <end position="380"/>
    </location>
</feature>
<dbReference type="InterPro" id="IPR030190">
    <property type="entry name" value="MacA_alpha-hairpin_sf"/>
</dbReference>
<evidence type="ECO:0000256" key="1">
    <source>
        <dbReference type="ARBA" id="ARBA00004196"/>
    </source>
</evidence>
<feature type="domain" description="Multidrug resistance protein MdtA-like alpha-helical hairpin" evidence="6">
    <location>
        <begin position="110"/>
        <end position="186"/>
    </location>
</feature>
<dbReference type="Gene3D" id="6.10.140.1990">
    <property type="match status" value="1"/>
</dbReference>
<dbReference type="Gene3D" id="2.40.30.170">
    <property type="match status" value="1"/>
</dbReference>
<evidence type="ECO:0000256" key="5">
    <source>
        <dbReference type="SAM" id="MobiDB-lite"/>
    </source>
</evidence>
<dbReference type="Pfam" id="PF25990">
    <property type="entry name" value="Beta-barrel_YknX"/>
    <property type="match status" value="1"/>
</dbReference>
<dbReference type="Pfam" id="PF25967">
    <property type="entry name" value="RND-MFP_C"/>
    <property type="match status" value="1"/>
</dbReference>
<dbReference type="Pfam" id="PF25876">
    <property type="entry name" value="HH_MFP_RND"/>
    <property type="match status" value="1"/>
</dbReference>
<dbReference type="Gene3D" id="2.40.50.100">
    <property type="match status" value="1"/>
</dbReference>
<dbReference type="Proteomes" id="UP000776983">
    <property type="component" value="Unassembled WGS sequence"/>
</dbReference>
<dbReference type="InterPro" id="IPR058625">
    <property type="entry name" value="MdtA-like_BSH"/>
</dbReference>
<dbReference type="Gene3D" id="2.40.420.20">
    <property type="match status" value="1"/>
</dbReference>
<comment type="subcellular location">
    <subcellularLocation>
        <location evidence="1">Cell envelope</location>
    </subcellularLocation>
</comment>
<reference evidence="10 11" key="1">
    <citation type="submission" date="2020-07" db="EMBL/GenBank/DDBJ databases">
        <title>Pusillimonas sp. nov., isolated from poultry manure in Taiwan.</title>
        <authorList>
            <person name="Lin S.-Y."/>
            <person name="Tang Y.-S."/>
            <person name="Young C.-C."/>
        </authorList>
    </citation>
    <scope>NUCLEOTIDE SEQUENCE [LARGE SCALE GENOMIC DNA]</scope>
    <source>
        <strain evidence="10 11">CC-YST705</strain>
    </source>
</reference>
<evidence type="ECO:0000259" key="7">
    <source>
        <dbReference type="Pfam" id="PF25917"/>
    </source>
</evidence>
<protein>
    <submittedName>
        <fullName evidence="10">Efflux RND transporter periplasmic adaptor subunit</fullName>
    </submittedName>
</protein>
<evidence type="ECO:0000259" key="6">
    <source>
        <dbReference type="Pfam" id="PF25876"/>
    </source>
</evidence>
<evidence type="ECO:0000256" key="2">
    <source>
        <dbReference type="ARBA" id="ARBA00009477"/>
    </source>
</evidence>
<dbReference type="InterPro" id="IPR058627">
    <property type="entry name" value="MdtA-like_C"/>
</dbReference>
<comment type="similarity">
    <text evidence="2">Belongs to the membrane fusion protein (MFP) (TC 8.A.1) family.</text>
</comment>
<dbReference type="InterPro" id="IPR058636">
    <property type="entry name" value="Beta-barrel_YknX"/>
</dbReference>
<dbReference type="InterPro" id="IPR006143">
    <property type="entry name" value="RND_pump_MFP"/>
</dbReference>